<dbReference type="PANTHER" id="PTHR23044:SF61">
    <property type="entry name" value="3'-5' EXORIBONUCLEASE 1-RELATED"/>
    <property type="match status" value="1"/>
</dbReference>
<dbReference type="OrthoDB" id="448399at2759"/>
<dbReference type="GO" id="GO:0000175">
    <property type="term" value="F:3'-5'-RNA exonuclease activity"/>
    <property type="evidence" value="ECO:0007669"/>
    <property type="project" value="InterPro"/>
</dbReference>
<evidence type="ECO:0000256" key="2">
    <source>
        <dbReference type="ARBA" id="ARBA00022801"/>
    </source>
</evidence>
<protein>
    <recommendedName>
        <fullName evidence="6">Exonuclease domain-containing protein</fullName>
    </recommendedName>
</protein>
<dbReference type="InterPro" id="IPR051274">
    <property type="entry name" value="3-5_Exoribonuclease"/>
</dbReference>
<dbReference type="InterPro" id="IPR036397">
    <property type="entry name" value="RNaseH_sf"/>
</dbReference>
<dbReference type="InterPro" id="IPR013520">
    <property type="entry name" value="Ribonucl_H"/>
</dbReference>
<feature type="domain" description="Exonuclease" evidence="6">
    <location>
        <begin position="128"/>
        <end position="342"/>
    </location>
</feature>
<dbReference type="Gene3D" id="3.30.420.10">
    <property type="entry name" value="Ribonuclease H-like superfamily/Ribonuclease H"/>
    <property type="match status" value="1"/>
</dbReference>
<evidence type="ECO:0000256" key="3">
    <source>
        <dbReference type="ARBA" id="ARBA00022839"/>
    </source>
</evidence>
<keyword evidence="5" id="KW-0472">Membrane</keyword>
<dbReference type="SMART" id="SM00479">
    <property type="entry name" value="EXOIII"/>
    <property type="match status" value="1"/>
</dbReference>
<dbReference type="AlphaFoldDB" id="A0A4S4LQT7"/>
<dbReference type="Pfam" id="PF00929">
    <property type="entry name" value="RNase_T"/>
    <property type="match status" value="1"/>
</dbReference>
<evidence type="ECO:0000256" key="4">
    <source>
        <dbReference type="SAM" id="MobiDB-lite"/>
    </source>
</evidence>
<keyword evidence="8" id="KW-1185">Reference proteome</keyword>
<name>A0A4S4LQT7_9AGAM</name>
<evidence type="ECO:0000313" key="8">
    <source>
        <dbReference type="Proteomes" id="UP000310158"/>
    </source>
</evidence>
<feature type="region of interest" description="Disordered" evidence="4">
    <location>
        <begin position="50"/>
        <end position="69"/>
    </location>
</feature>
<dbReference type="InterPro" id="IPR047201">
    <property type="entry name" value="ERI-1_3'hExo-like"/>
</dbReference>
<evidence type="ECO:0000256" key="5">
    <source>
        <dbReference type="SAM" id="Phobius"/>
    </source>
</evidence>
<evidence type="ECO:0000313" key="7">
    <source>
        <dbReference type="EMBL" id="THH14704.1"/>
    </source>
</evidence>
<reference evidence="7 8" key="1">
    <citation type="submission" date="2019-02" db="EMBL/GenBank/DDBJ databases">
        <title>Genome sequencing of the rare red list fungi Bondarzewia mesenterica.</title>
        <authorList>
            <person name="Buettner E."/>
            <person name="Kellner H."/>
        </authorList>
    </citation>
    <scope>NUCLEOTIDE SEQUENCE [LARGE SCALE GENOMIC DNA]</scope>
    <source>
        <strain evidence="7 8">DSM 108281</strain>
    </source>
</reference>
<dbReference type="GO" id="GO:0003676">
    <property type="term" value="F:nucleic acid binding"/>
    <property type="evidence" value="ECO:0007669"/>
    <property type="project" value="InterPro"/>
</dbReference>
<organism evidence="7 8">
    <name type="scientific">Bondarzewia mesenterica</name>
    <dbReference type="NCBI Taxonomy" id="1095465"/>
    <lineage>
        <taxon>Eukaryota</taxon>
        <taxon>Fungi</taxon>
        <taxon>Dikarya</taxon>
        <taxon>Basidiomycota</taxon>
        <taxon>Agaricomycotina</taxon>
        <taxon>Agaricomycetes</taxon>
        <taxon>Russulales</taxon>
        <taxon>Bondarzewiaceae</taxon>
        <taxon>Bondarzewia</taxon>
    </lineage>
</organism>
<keyword evidence="5" id="KW-0812">Transmembrane</keyword>
<dbReference type="InterPro" id="IPR012337">
    <property type="entry name" value="RNaseH-like_sf"/>
</dbReference>
<gene>
    <name evidence="7" type="ORF">EW146_g5650</name>
</gene>
<keyword evidence="5" id="KW-1133">Transmembrane helix</keyword>
<evidence type="ECO:0000259" key="6">
    <source>
        <dbReference type="SMART" id="SM00479"/>
    </source>
</evidence>
<dbReference type="CDD" id="cd06133">
    <property type="entry name" value="ERI-1_3'hExo_like"/>
    <property type="match status" value="1"/>
</dbReference>
<feature type="transmembrane region" description="Helical" evidence="5">
    <location>
        <begin position="27"/>
        <end position="46"/>
    </location>
</feature>
<accession>A0A4S4LQT7</accession>
<dbReference type="EMBL" id="SGPL01000255">
    <property type="protein sequence ID" value="THH14704.1"/>
    <property type="molecule type" value="Genomic_DNA"/>
</dbReference>
<keyword evidence="2" id="KW-0378">Hydrolase</keyword>
<evidence type="ECO:0000256" key="1">
    <source>
        <dbReference type="ARBA" id="ARBA00022722"/>
    </source>
</evidence>
<dbReference type="PANTHER" id="PTHR23044">
    <property type="entry name" value="3'-5' EXONUCLEASE ERI1-RELATED"/>
    <property type="match status" value="1"/>
</dbReference>
<comment type="caution">
    <text evidence="7">The sequence shown here is derived from an EMBL/GenBank/DDBJ whole genome shotgun (WGS) entry which is preliminary data.</text>
</comment>
<dbReference type="Proteomes" id="UP000310158">
    <property type="component" value="Unassembled WGS sequence"/>
</dbReference>
<dbReference type="SUPFAM" id="SSF53098">
    <property type="entry name" value="Ribonuclease H-like"/>
    <property type="match status" value="1"/>
</dbReference>
<sequence>MPFSLDNILSLPHLSCVLRVFENLPPFAFASVFAALAAFVLFARWCTSPSRLDNKTSSPSAPLPTPSDRPTSVLATMFSVMKPRPNPLAANFIRAIPGNAATMIPDAREMATVAPEPLSVLTHQTYDAFLVLDVEATCLQGTDFQWPNEIIEWPVCLLKWTDKDKGGLASRLQIVDEFRSFVRPTWRPILSEFCTALTGITQEQVDDAPLFPQVAEMFAHFLAKNGLIHPETGERLVRFCWCTDGPFDVRDFVVKQCFISKMQMPWWIRGDVMDVRKVVSRWQEVKQAQAKKPLFPRRLSLNIAGQLRALGLAPFEGREHSGIDDARNISRIVTELARRGFYLEPNTSIHPGRRWAWMGKSGQIIEDYCLT</sequence>
<keyword evidence="3" id="KW-0269">Exonuclease</keyword>
<proteinExistence type="predicted"/>
<keyword evidence="1" id="KW-0540">Nuclease</keyword>